<organism evidence="3">
    <name type="scientific">marine sediment metagenome</name>
    <dbReference type="NCBI Taxonomy" id="412755"/>
    <lineage>
        <taxon>unclassified sequences</taxon>
        <taxon>metagenomes</taxon>
        <taxon>ecological metagenomes</taxon>
    </lineage>
</organism>
<gene>
    <name evidence="3" type="ORF">S03H2_25055</name>
</gene>
<keyword evidence="1" id="KW-0238">DNA-binding</keyword>
<comment type="caution">
    <text evidence="3">The sequence shown here is derived from an EMBL/GenBank/DDBJ whole genome shotgun (WGS) entry which is preliminary data.</text>
</comment>
<feature type="non-terminal residue" evidence="3">
    <location>
        <position position="1"/>
    </location>
</feature>
<dbReference type="PROSITE" id="PS51900">
    <property type="entry name" value="CB"/>
    <property type="match status" value="1"/>
</dbReference>
<dbReference type="InterPro" id="IPR025567">
    <property type="entry name" value="DUF4332"/>
</dbReference>
<protein>
    <recommendedName>
        <fullName evidence="2">Core-binding (CB) domain-containing protein</fullName>
    </recommendedName>
</protein>
<sequence length="173" mass="20223">RNVLAMRKFLSYLKEERKKKLDEITSEDILAYVETIEKDKKQSAKGSLYVLMNYFKFIEDEKLLSVTIDLREERTKKSRRIFPIREFLNINPNYVKKLGEIGIKNVEQMLEKGKTVKQRKALSEQLGIPEGRILELVQLSDITRMGYVKAKLSRLYHDSGLVSPLKVAKFKPE</sequence>
<evidence type="ECO:0000256" key="1">
    <source>
        <dbReference type="ARBA" id="ARBA00023125"/>
    </source>
</evidence>
<dbReference type="AlphaFoldDB" id="X1GE82"/>
<feature type="domain" description="Core-binding (CB)" evidence="2">
    <location>
        <begin position="1"/>
        <end position="59"/>
    </location>
</feature>
<dbReference type="GO" id="GO:0003677">
    <property type="term" value="F:DNA binding"/>
    <property type="evidence" value="ECO:0007669"/>
    <property type="project" value="UniProtKB-KW"/>
</dbReference>
<evidence type="ECO:0000313" key="3">
    <source>
        <dbReference type="EMBL" id="GAH31353.1"/>
    </source>
</evidence>
<dbReference type="InterPro" id="IPR044068">
    <property type="entry name" value="CB"/>
</dbReference>
<accession>X1GE82</accession>
<dbReference type="InterPro" id="IPR010998">
    <property type="entry name" value="Integrase_recombinase_N"/>
</dbReference>
<dbReference type="Pfam" id="PF14229">
    <property type="entry name" value="DUF4332"/>
    <property type="match status" value="1"/>
</dbReference>
<dbReference type="EMBL" id="BARU01014076">
    <property type="protein sequence ID" value="GAH31353.1"/>
    <property type="molecule type" value="Genomic_DNA"/>
</dbReference>
<name>X1GE82_9ZZZZ</name>
<evidence type="ECO:0000259" key="2">
    <source>
        <dbReference type="PROSITE" id="PS51900"/>
    </source>
</evidence>
<feature type="non-terminal residue" evidence="3">
    <location>
        <position position="173"/>
    </location>
</feature>
<proteinExistence type="predicted"/>
<reference evidence="3" key="1">
    <citation type="journal article" date="2014" name="Front. Microbiol.">
        <title>High frequency of phylogenetically diverse reductive dehalogenase-homologous genes in deep subseafloor sedimentary metagenomes.</title>
        <authorList>
            <person name="Kawai M."/>
            <person name="Futagami T."/>
            <person name="Toyoda A."/>
            <person name="Takaki Y."/>
            <person name="Nishi S."/>
            <person name="Hori S."/>
            <person name="Arai W."/>
            <person name="Tsubouchi T."/>
            <person name="Morono Y."/>
            <person name="Uchiyama I."/>
            <person name="Ito T."/>
            <person name="Fujiyama A."/>
            <person name="Inagaki F."/>
            <person name="Takami H."/>
        </authorList>
    </citation>
    <scope>NUCLEOTIDE SEQUENCE</scope>
    <source>
        <strain evidence="3">Expedition CK06-06</strain>
    </source>
</reference>
<dbReference type="Gene3D" id="1.10.150.130">
    <property type="match status" value="1"/>
</dbReference>